<gene>
    <name evidence="1" type="ORF">HMPREF9997_02395</name>
</gene>
<dbReference type="STRING" id="1035195.HMPREF9997_02395"/>
<reference evidence="1 2" key="1">
    <citation type="submission" date="2012-05" db="EMBL/GenBank/DDBJ databases">
        <authorList>
            <person name="Weinstock G."/>
            <person name="Sodergren E."/>
            <person name="Lobos E.A."/>
            <person name="Fulton L."/>
            <person name="Fulton R."/>
            <person name="Courtney L."/>
            <person name="Fronick C."/>
            <person name="O'Laughlin M."/>
            <person name="Godfrey J."/>
            <person name="Wilson R.M."/>
            <person name="Miner T."/>
            <person name="Farmer C."/>
            <person name="Delehaunty K."/>
            <person name="Cordes M."/>
            <person name="Minx P."/>
            <person name="Tomlinson C."/>
            <person name="Chen J."/>
            <person name="Wollam A."/>
            <person name="Pepin K.H."/>
            <person name="Bhonagiri V."/>
            <person name="Zhang X."/>
            <person name="Suruliraj S."/>
            <person name="Warren W."/>
            <person name="Mitreva M."/>
            <person name="Mardis E.R."/>
            <person name="Wilson R.K."/>
        </authorList>
    </citation>
    <scope>NUCLEOTIDE SEQUENCE [LARGE SCALE GENOMIC DNA]</scope>
    <source>
        <strain evidence="1 2">F0235</strain>
    </source>
</reference>
<dbReference type="Proteomes" id="UP000010445">
    <property type="component" value="Unassembled WGS sequence"/>
</dbReference>
<sequence length="44" mass="5126">MFRPENRTYPVEKQKQTGILVSKTHGNIARWTTLWQGEGKDHEG</sequence>
<evidence type="ECO:0000313" key="1">
    <source>
        <dbReference type="EMBL" id="EKX88032.1"/>
    </source>
</evidence>
<organism evidence="1 2">
    <name type="scientific">Corynebacterium durum F0235</name>
    <dbReference type="NCBI Taxonomy" id="1035195"/>
    <lineage>
        <taxon>Bacteria</taxon>
        <taxon>Bacillati</taxon>
        <taxon>Actinomycetota</taxon>
        <taxon>Actinomycetes</taxon>
        <taxon>Mycobacteriales</taxon>
        <taxon>Corynebacteriaceae</taxon>
        <taxon>Corynebacterium</taxon>
    </lineage>
</organism>
<dbReference type="AlphaFoldDB" id="L1M9Y1"/>
<name>L1M9Y1_9CORY</name>
<dbReference type="HOGENOM" id="CLU_3214996_0_0_11"/>
<dbReference type="EMBL" id="AMEM01000040">
    <property type="protein sequence ID" value="EKX88032.1"/>
    <property type="molecule type" value="Genomic_DNA"/>
</dbReference>
<comment type="caution">
    <text evidence="1">The sequence shown here is derived from an EMBL/GenBank/DDBJ whole genome shotgun (WGS) entry which is preliminary data.</text>
</comment>
<keyword evidence="2" id="KW-1185">Reference proteome</keyword>
<proteinExistence type="predicted"/>
<accession>L1M9Y1</accession>
<protein>
    <submittedName>
        <fullName evidence="1">Uncharacterized protein</fullName>
    </submittedName>
</protein>
<evidence type="ECO:0000313" key="2">
    <source>
        <dbReference type="Proteomes" id="UP000010445"/>
    </source>
</evidence>